<name>A0A1X6NTF0_PORUM</name>
<dbReference type="Gene3D" id="3.40.50.300">
    <property type="entry name" value="P-loop containing nucleotide triphosphate hydrolases"/>
    <property type="match status" value="1"/>
</dbReference>
<keyword evidence="9" id="KW-1185">Reference proteome</keyword>
<dbReference type="GO" id="GO:0005829">
    <property type="term" value="C:cytosol"/>
    <property type="evidence" value="ECO:0007669"/>
    <property type="project" value="TreeGrafter"/>
</dbReference>
<reference evidence="8 9" key="1">
    <citation type="submission" date="2017-03" db="EMBL/GenBank/DDBJ databases">
        <title>WGS assembly of Porphyra umbilicalis.</title>
        <authorList>
            <person name="Brawley S.H."/>
            <person name="Blouin N.A."/>
            <person name="Ficko-Blean E."/>
            <person name="Wheeler G.L."/>
            <person name="Lohr M."/>
            <person name="Goodson H.V."/>
            <person name="Jenkins J.W."/>
            <person name="Blaby-Haas C.E."/>
            <person name="Helliwell K.E."/>
            <person name="Chan C."/>
            <person name="Marriage T."/>
            <person name="Bhattacharya D."/>
            <person name="Klein A.S."/>
            <person name="Badis Y."/>
            <person name="Brodie J."/>
            <person name="Cao Y."/>
            <person name="Collen J."/>
            <person name="Dittami S.M."/>
            <person name="Gachon C.M."/>
            <person name="Green B.R."/>
            <person name="Karpowicz S."/>
            <person name="Kim J.W."/>
            <person name="Kudahl U."/>
            <person name="Lin S."/>
            <person name="Michel G."/>
            <person name="Mittag M."/>
            <person name="Olson B.J."/>
            <person name="Pangilinan J."/>
            <person name="Peng Y."/>
            <person name="Qiu H."/>
            <person name="Shu S."/>
            <person name="Singer J.T."/>
            <person name="Smith A.G."/>
            <person name="Sprecher B.N."/>
            <person name="Wagner V."/>
            <person name="Wang W."/>
            <person name="Wang Z.-Y."/>
            <person name="Yan J."/>
            <person name="Yarish C."/>
            <person name="Zoeuner-Riek S."/>
            <person name="Zhuang Y."/>
            <person name="Zou Y."/>
            <person name="Lindquist E.A."/>
            <person name="Grimwood J."/>
            <person name="Barry K."/>
            <person name="Rokhsar D.S."/>
            <person name="Schmutz J."/>
            <person name="Stiller J.W."/>
            <person name="Grossman A.R."/>
            <person name="Prochnik S.E."/>
        </authorList>
    </citation>
    <scope>NUCLEOTIDE SEQUENCE [LARGE SCALE GENOMIC DNA]</scope>
    <source>
        <strain evidence="8">4086291</strain>
    </source>
</reference>
<accession>A0A1X6NTF0</accession>
<dbReference type="Pfam" id="PF00625">
    <property type="entry name" value="Guanylate_kin"/>
    <property type="match status" value="1"/>
</dbReference>
<dbReference type="PROSITE" id="PS50052">
    <property type="entry name" value="GUANYLATE_KINASE_2"/>
    <property type="match status" value="1"/>
</dbReference>
<proteinExistence type="inferred from homology"/>
<keyword evidence="3" id="KW-0808">Transferase</keyword>
<evidence type="ECO:0000313" key="8">
    <source>
        <dbReference type="EMBL" id="OSX71780.1"/>
    </source>
</evidence>
<evidence type="ECO:0000256" key="1">
    <source>
        <dbReference type="ARBA" id="ARBA00005790"/>
    </source>
</evidence>
<evidence type="ECO:0000313" key="9">
    <source>
        <dbReference type="Proteomes" id="UP000218209"/>
    </source>
</evidence>
<gene>
    <name evidence="8" type="ORF">BU14_0502s0014</name>
</gene>
<dbReference type="CDD" id="cd00071">
    <property type="entry name" value="GMPK"/>
    <property type="match status" value="1"/>
</dbReference>
<evidence type="ECO:0000256" key="6">
    <source>
        <dbReference type="ARBA" id="ARBA00022840"/>
    </source>
</evidence>
<dbReference type="FunFam" id="3.40.50.300:FF:000776">
    <property type="entry name" value="Guanylate kinase 2"/>
    <property type="match status" value="1"/>
</dbReference>
<evidence type="ECO:0000256" key="4">
    <source>
        <dbReference type="ARBA" id="ARBA00022741"/>
    </source>
</evidence>
<dbReference type="GO" id="GO:0004385">
    <property type="term" value="F:GMP kinase activity"/>
    <property type="evidence" value="ECO:0007669"/>
    <property type="project" value="UniProtKB-EC"/>
</dbReference>
<dbReference type="InterPro" id="IPR008145">
    <property type="entry name" value="GK/Ca_channel_bsu"/>
</dbReference>
<evidence type="ECO:0000259" key="7">
    <source>
        <dbReference type="PROSITE" id="PS50052"/>
    </source>
</evidence>
<protein>
    <recommendedName>
        <fullName evidence="2">guanylate kinase</fullName>
        <ecNumber evidence="2">2.7.4.8</ecNumber>
    </recommendedName>
</protein>
<feature type="domain" description="Guanylate kinase-like" evidence="7">
    <location>
        <begin position="4"/>
        <end position="186"/>
    </location>
</feature>
<dbReference type="InterPro" id="IPR027417">
    <property type="entry name" value="P-loop_NTPase"/>
</dbReference>
<evidence type="ECO:0000256" key="2">
    <source>
        <dbReference type="ARBA" id="ARBA00012961"/>
    </source>
</evidence>
<dbReference type="GO" id="GO:0005524">
    <property type="term" value="F:ATP binding"/>
    <property type="evidence" value="ECO:0007669"/>
    <property type="project" value="UniProtKB-KW"/>
</dbReference>
<evidence type="ECO:0000256" key="3">
    <source>
        <dbReference type="ARBA" id="ARBA00022679"/>
    </source>
</evidence>
<keyword evidence="5" id="KW-0418">Kinase</keyword>
<dbReference type="EC" id="2.7.4.8" evidence="2"/>
<keyword evidence="6" id="KW-0067">ATP-binding</keyword>
<keyword evidence="4" id="KW-0547">Nucleotide-binding</keyword>
<dbReference type="Proteomes" id="UP000218209">
    <property type="component" value="Unassembled WGS sequence"/>
</dbReference>
<dbReference type="NCBIfam" id="TIGR03263">
    <property type="entry name" value="guanyl_kin"/>
    <property type="match status" value="1"/>
</dbReference>
<dbReference type="PANTHER" id="PTHR23117">
    <property type="entry name" value="GUANYLATE KINASE-RELATED"/>
    <property type="match status" value="1"/>
</dbReference>
<dbReference type="SUPFAM" id="SSF52540">
    <property type="entry name" value="P-loop containing nucleoside triphosphate hydrolases"/>
    <property type="match status" value="1"/>
</dbReference>
<dbReference type="SMART" id="SM00072">
    <property type="entry name" value="GuKc"/>
    <property type="match status" value="1"/>
</dbReference>
<dbReference type="FunFam" id="3.30.63.10:FF:000002">
    <property type="entry name" value="Guanylate kinase 1"/>
    <property type="match status" value="1"/>
</dbReference>
<evidence type="ECO:0000256" key="5">
    <source>
        <dbReference type="ARBA" id="ARBA00022777"/>
    </source>
</evidence>
<dbReference type="Gene3D" id="3.30.63.10">
    <property type="entry name" value="Guanylate Kinase phosphate binding domain"/>
    <property type="match status" value="1"/>
</dbReference>
<dbReference type="OrthoDB" id="6334211at2759"/>
<dbReference type="PANTHER" id="PTHR23117:SF13">
    <property type="entry name" value="GUANYLATE KINASE"/>
    <property type="match status" value="1"/>
</dbReference>
<dbReference type="AlphaFoldDB" id="A0A1X6NTF0"/>
<dbReference type="EMBL" id="KV919109">
    <property type="protein sequence ID" value="OSX71780.1"/>
    <property type="molecule type" value="Genomic_DNA"/>
</dbReference>
<dbReference type="HAMAP" id="MF_00328">
    <property type="entry name" value="Guanylate_kinase"/>
    <property type="match status" value="1"/>
</dbReference>
<organism evidence="8 9">
    <name type="scientific">Porphyra umbilicalis</name>
    <name type="common">Purple laver</name>
    <name type="synonym">Red alga</name>
    <dbReference type="NCBI Taxonomy" id="2786"/>
    <lineage>
        <taxon>Eukaryota</taxon>
        <taxon>Rhodophyta</taxon>
        <taxon>Bangiophyceae</taxon>
        <taxon>Bangiales</taxon>
        <taxon>Bangiaceae</taxon>
        <taxon>Porphyra</taxon>
    </lineage>
</organism>
<dbReference type="InterPro" id="IPR008144">
    <property type="entry name" value="Guanylate_kin-like_dom"/>
</dbReference>
<dbReference type="InterPro" id="IPR017665">
    <property type="entry name" value="Guanylate_kinase"/>
</dbReference>
<sequence length="201" mass="21168">MVGPRAVVLAGPSGVGKGTLISRLQSSYPSIFGFSVSHTTRPPRAAEVNGTHYHFATEAAFVDGIAGGKFLEHANVHGKYYGTSLEAVEQVRASGKICILDIDVQGCRLVRKAGVPALFVFVAPPSMEELGRRLRGRGTEDEEAIAGRLVVAETEMAASKEPGLFDTVIVNDNLDAAFDDLVGALKADIAVAEEAAFSPKA</sequence>
<comment type="similarity">
    <text evidence="1">Belongs to the guanylate kinase family.</text>
</comment>